<dbReference type="PRINTS" id="PR00364">
    <property type="entry name" value="DISEASERSIST"/>
</dbReference>
<dbReference type="InterPro" id="IPR003593">
    <property type="entry name" value="AAA+_ATPase"/>
</dbReference>
<dbReference type="EMBL" id="FUHU01000047">
    <property type="protein sequence ID" value="SJM69780.1"/>
    <property type="molecule type" value="Genomic_DNA"/>
</dbReference>
<dbReference type="Gene3D" id="3.40.50.300">
    <property type="entry name" value="P-loop containing nucleotide triphosphate hydrolases"/>
    <property type="match status" value="1"/>
</dbReference>
<dbReference type="OrthoDB" id="7628974at2"/>
<proteinExistence type="predicted"/>
<organism evidence="2 3">
    <name type="scientific">Agrococcus casei LMG 22410</name>
    <dbReference type="NCBI Taxonomy" id="1255656"/>
    <lineage>
        <taxon>Bacteria</taxon>
        <taxon>Bacillati</taxon>
        <taxon>Actinomycetota</taxon>
        <taxon>Actinomycetes</taxon>
        <taxon>Micrococcales</taxon>
        <taxon>Microbacteriaceae</taxon>
        <taxon>Agrococcus</taxon>
    </lineage>
</organism>
<evidence type="ECO:0000313" key="3">
    <source>
        <dbReference type="Proteomes" id="UP000195787"/>
    </source>
</evidence>
<dbReference type="InterPro" id="IPR002182">
    <property type="entry name" value="NB-ARC"/>
</dbReference>
<evidence type="ECO:0000259" key="1">
    <source>
        <dbReference type="SMART" id="SM00382"/>
    </source>
</evidence>
<name>A0A1R4GNI3_9MICO</name>
<dbReference type="InterPro" id="IPR027417">
    <property type="entry name" value="P-loop_NTPase"/>
</dbReference>
<dbReference type="SUPFAM" id="SSF48452">
    <property type="entry name" value="TPR-like"/>
    <property type="match status" value="1"/>
</dbReference>
<sequence length="789" mass="85583">MHAGIESIDSMDGLVAALQRLRVEAGNPSYGEVAQRIGRMRAARGLPEQVAAPSKSTVYEAFKLGRIRIDAQLVEDIAAALGLVGAEPRAWRDTARRISNSGPLHLPEIDELTELSTNERLIGRAEEIAAVRSALQTSQAVEIVGLPGMGKSALARAAARAVMSDHDEVLWVSLRGHSASTEPVDPQALMRALLDRWEHPYEQGRLSEEVARRLATRRTLLVLDDAGSHAQVAPFIPAAESGSRVIVTTRRPLSLPAALQLGPLRAEDSLALLGAASGEPGAAELVESCGGIPLALEIVVGRMEARPDWSMLDHARTVDQKPHETLDPLLRRMRYSHATLPADLQTALALLAHQPASHGDVEEARWLLGNSDPAEVLRRLATTGLLRLRDDGVWSMHDLVRTYAVTTSHDHVAPSQLATALQRYTTSLIGETASVLRALDVIPLHMLPWIDEVELREVDSTKGQQWLDSHLAAVYSTAAKSAEGRDLVSASRFAALMHYLALVAGDPEAALELQRITRTLAEQQGDRWEQLLALSREGALQVFRLGNASEGLLMLKWSEDLCMSMIDRPGAVRMLASIKNSQAAASTFAGDLAGAERAFRELLPHVQRDDPRLEFPILANLVEVLTRAGKVDDAVEMGLDAVERATAAGYEREMLAIGMNSLDALITNGQLDEAERIGRLSAEVAVKLQHQVQLGFLSNSLCLLALRTGRMDEARAHHAKAWEMAKQTAHRELTAFTVETEARVFLADGDSSAATAAAERAVELASASSDHGRLLSAEELLEELQSQID</sequence>
<dbReference type="Gene3D" id="1.25.40.10">
    <property type="entry name" value="Tetratricopeptide repeat domain"/>
    <property type="match status" value="1"/>
</dbReference>
<dbReference type="RefSeq" id="WP_086993065.1">
    <property type="nucleotide sequence ID" value="NZ_FUHU01000047.1"/>
</dbReference>
<accession>A0A1R4GNI3</accession>
<protein>
    <submittedName>
        <fullName evidence="2">Regulatory protein</fullName>
    </submittedName>
</protein>
<dbReference type="PANTHER" id="PTHR47691:SF3">
    <property type="entry name" value="HTH-TYPE TRANSCRIPTIONAL REGULATOR RV0890C-RELATED"/>
    <property type="match status" value="1"/>
</dbReference>
<reference evidence="2 3" key="1">
    <citation type="submission" date="2017-02" db="EMBL/GenBank/DDBJ databases">
        <authorList>
            <person name="Peterson S.W."/>
        </authorList>
    </citation>
    <scope>NUCLEOTIDE SEQUENCE [LARGE SCALE GENOMIC DNA]</scope>
    <source>
        <strain evidence="2 3">LMG 22410</strain>
    </source>
</reference>
<dbReference type="InterPro" id="IPR011990">
    <property type="entry name" value="TPR-like_helical_dom_sf"/>
</dbReference>
<dbReference type="SMART" id="SM00382">
    <property type="entry name" value="AAA"/>
    <property type="match status" value="1"/>
</dbReference>
<dbReference type="GeneID" id="303174218"/>
<feature type="domain" description="AAA+ ATPase" evidence="1">
    <location>
        <begin position="137"/>
        <end position="276"/>
    </location>
</feature>
<dbReference type="PANTHER" id="PTHR47691">
    <property type="entry name" value="REGULATOR-RELATED"/>
    <property type="match status" value="1"/>
</dbReference>
<dbReference type="Proteomes" id="UP000195787">
    <property type="component" value="Unassembled WGS sequence"/>
</dbReference>
<gene>
    <name evidence="2" type="ORF">CZ674_13470</name>
</gene>
<keyword evidence="3" id="KW-1185">Reference proteome</keyword>
<dbReference type="SUPFAM" id="SSF52540">
    <property type="entry name" value="P-loop containing nucleoside triphosphate hydrolases"/>
    <property type="match status" value="1"/>
</dbReference>
<dbReference type="Pfam" id="PF00931">
    <property type="entry name" value="NB-ARC"/>
    <property type="match status" value="1"/>
</dbReference>
<dbReference type="GO" id="GO:0043531">
    <property type="term" value="F:ADP binding"/>
    <property type="evidence" value="ECO:0007669"/>
    <property type="project" value="InterPro"/>
</dbReference>
<evidence type="ECO:0000313" key="2">
    <source>
        <dbReference type="EMBL" id="SJM69780.1"/>
    </source>
</evidence>
<dbReference type="AlphaFoldDB" id="A0A1R4GNI3"/>